<dbReference type="OrthoDB" id="397568at2"/>
<dbReference type="KEGG" id="mstr:EGN60_00555"/>
<name>A0A3G8LFR6_9MOLU</name>
<dbReference type="GO" id="GO:0003677">
    <property type="term" value="F:DNA binding"/>
    <property type="evidence" value="ECO:0007669"/>
    <property type="project" value="InterPro"/>
</dbReference>
<dbReference type="PROSITE" id="PS51898">
    <property type="entry name" value="TYR_RECOMBINASE"/>
    <property type="match status" value="1"/>
</dbReference>
<reference evidence="3 5" key="1">
    <citation type="submission" date="2018-11" db="EMBL/GenBank/DDBJ databases">
        <title>Genome sequence of Mycoplasma struthionis sp. nov.</title>
        <authorList>
            <person name="Spergser J."/>
        </authorList>
    </citation>
    <scope>NUCLEOTIDE SEQUENCE [LARGE SCALE GENOMIC DNA]</scope>
    <source>
        <strain evidence="3 5">237IA</strain>
    </source>
</reference>
<dbReference type="EMBL" id="VFSY01000013">
    <property type="protein sequence ID" value="TPI02634.1"/>
    <property type="molecule type" value="Genomic_DNA"/>
</dbReference>
<dbReference type="Proteomes" id="UP000275883">
    <property type="component" value="Chromosome"/>
</dbReference>
<dbReference type="Pfam" id="PF00589">
    <property type="entry name" value="Phage_integrase"/>
    <property type="match status" value="1"/>
</dbReference>
<gene>
    <name evidence="3" type="ORF">EGN60_00555</name>
    <name evidence="4" type="ORF">FJM01_00370</name>
</gene>
<feature type="domain" description="Tyr recombinase" evidence="2">
    <location>
        <begin position="102"/>
        <end position="275"/>
    </location>
</feature>
<accession>A0A3G8LFR6</accession>
<evidence type="ECO:0000313" key="3">
    <source>
        <dbReference type="EMBL" id="AZG68469.1"/>
    </source>
</evidence>
<dbReference type="Proteomes" id="UP000317904">
    <property type="component" value="Unassembled WGS sequence"/>
</dbReference>
<evidence type="ECO:0000256" key="1">
    <source>
        <dbReference type="ARBA" id="ARBA00023172"/>
    </source>
</evidence>
<proteinExistence type="predicted"/>
<dbReference type="InterPro" id="IPR011010">
    <property type="entry name" value="DNA_brk_join_enz"/>
</dbReference>
<dbReference type="GO" id="GO:0006310">
    <property type="term" value="P:DNA recombination"/>
    <property type="evidence" value="ECO:0007669"/>
    <property type="project" value="UniProtKB-KW"/>
</dbReference>
<dbReference type="SUPFAM" id="SSF56349">
    <property type="entry name" value="DNA breaking-rejoining enzymes"/>
    <property type="match status" value="1"/>
</dbReference>
<sequence length="347" mass="41638">MTIDNEKKISIFNKFIKYKKNHGNISEITLTHYKICFYKHLVKLDWESKLTLADFNNENLKKSTINLLITLIKNINNWYTKTYKKQLLNLTELERHKSIVYKKKPAYYGEILDRLNKNIEEFKNKEFKFLWHILLKNGCRLSEFTSVDWQTVFNRHFKIFKIETKKNNNDRFLSIPEEVLKLTNSNLDIKKLQNRIWIKSNFVKFKKFVFEKNEDIAKLNLQICAHSLRTTFITYAHKSGKTVAQIAQITGHKNLNTIQNHYINVDEEYQKDLLLSLQKTSFKNKISYPKKEYQLKTAKIFFELEMLENMINLYEIKLFKAKKVNKEIKDELDNIKEFINQIIKNKA</sequence>
<evidence type="ECO:0000259" key="2">
    <source>
        <dbReference type="PROSITE" id="PS51898"/>
    </source>
</evidence>
<dbReference type="CDD" id="cd00397">
    <property type="entry name" value="DNA_BRE_C"/>
    <property type="match status" value="1"/>
</dbReference>
<dbReference type="GO" id="GO:0015074">
    <property type="term" value="P:DNA integration"/>
    <property type="evidence" value="ECO:0007669"/>
    <property type="project" value="InterPro"/>
</dbReference>
<evidence type="ECO:0000313" key="5">
    <source>
        <dbReference type="Proteomes" id="UP000275883"/>
    </source>
</evidence>
<accession>A0A502M2G2</accession>
<evidence type="ECO:0000313" key="4">
    <source>
        <dbReference type="EMBL" id="TPI02634.1"/>
    </source>
</evidence>
<dbReference type="EMBL" id="CP034044">
    <property type="protein sequence ID" value="AZG68469.1"/>
    <property type="molecule type" value="Genomic_DNA"/>
</dbReference>
<dbReference type="InterPro" id="IPR013762">
    <property type="entry name" value="Integrase-like_cat_sf"/>
</dbReference>
<protein>
    <submittedName>
        <fullName evidence="3">Site-specific integrase</fullName>
    </submittedName>
</protein>
<keyword evidence="5" id="KW-1185">Reference proteome</keyword>
<reference evidence="4 6" key="2">
    <citation type="submission" date="2019-06" db="EMBL/GenBank/DDBJ databases">
        <title>A comparative genomics study of ostrich specific Mycoplasmas.</title>
        <authorList>
            <person name="Botes A."/>
            <person name="Nel T."/>
        </authorList>
    </citation>
    <scope>NUCLEOTIDE SEQUENCE [LARGE SCALE GENOMIC DNA]</scope>
    <source>
        <strain evidence="4 6">Ms01</strain>
    </source>
</reference>
<keyword evidence="1" id="KW-0233">DNA recombination</keyword>
<evidence type="ECO:0000313" key="6">
    <source>
        <dbReference type="Proteomes" id="UP000317904"/>
    </source>
</evidence>
<dbReference type="Gene3D" id="1.10.443.10">
    <property type="entry name" value="Intergrase catalytic core"/>
    <property type="match status" value="1"/>
</dbReference>
<dbReference type="InterPro" id="IPR002104">
    <property type="entry name" value="Integrase_catalytic"/>
</dbReference>
<dbReference type="AlphaFoldDB" id="A0A3G8LFR6"/>
<dbReference type="RefSeq" id="WP_124724164.1">
    <property type="nucleotide sequence ID" value="NZ_CP034044.1"/>
</dbReference>
<organism evidence="3 5">
    <name type="scientific">Mycoplasma struthionis</name>
    <dbReference type="NCBI Taxonomy" id="538220"/>
    <lineage>
        <taxon>Bacteria</taxon>
        <taxon>Bacillati</taxon>
        <taxon>Mycoplasmatota</taxon>
        <taxon>Mollicutes</taxon>
        <taxon>Mycoplasmataceae</taxon>
        <taxon>Mycoplasma</taxon>
    </lineage>
</organism>